<organism evidence="8 9">
    <name type="scientific">Syntrophorhabdus aromaticivorans</name>
    <dbReference type="NCBI Taxonomy" id="328301"/>
    <lineage>
        <taxon>Bacteria</taxon>
        <taxon>Pseudomonadati</taxon>
        <taxon>Thermodesulfobacteriota</taxon>
        <taxon>Syntrophorhabdia</taxon>
        <taxon>Syntrophorhabdales</taxon>
        <taxon>Syntrophorhabdaceae</taxon>
        <taxon>Syntrophorhabdus</taxon>
    </lineage>
</organism>
<dbReference type="NCBIfam" id="TIGR02538">
    <property type="entry name" value="type_IV_pilB"/>
    <property type="match status" value="1"/>
</dbReference>
<evidence type="ECO:0000256" key="3">
    <source>
        <dbReference type="ARBA" id="ARBA00022490"/>
    </source>
</evidence>
<protein>
    <submittedName>
        <fullName evidence="8">Type IV-A pilus assembly ATPase PilB</fullName>
    </submittedName>
</protein>
<dbReference type="EMBL" id="JAAYEE010000028">
    <property type="protein sequence ID" value="NLW34178.1"/>
    <property type="molecule type" value="Genomic_DNA"/>
</dbReference>
<dbReference type="InterPro" id="IPR007831">
    <property type="entry name" value="T2SS_GspE_N"/>
</dbReference>
<dbReference type="Gene3D" id="3.30.450.90">
    <property type="match status" value="1"/>
</dbReference>
<evidence type="ECO:0000256" key="1">
    <source>
        <dbReference type="ARBA" id="ARBA00004496"/>
    </source>
</evidence>
<feature type="domain" description="Bacterial type II secretion system protein E" evidence="6">
    <location>
        <begin position="180"/>
        <end position="567"/>
    </location>
</feature>
<evidence type="ECO:0000259" key="6">
    <source>
        <dbReference type="Pfam" id="PF00437"/>
    </source>
</evidence>
<evidence type="ECO:0000313" key="8">
    <source>
        <dbReference type="EMBL" id="NLW34178.1"/>
    </source>
</evidence>
<dbReference type="PANTHER" id="PTHR30258">
    <property type="entry name" value="TYPE II SECRETION SYSTEM PROTEIN GSPE-RELATED"/>
    <property type="match status" value="1"/>
</dbReference>
<dbReference type="Gene3D" id="3.40.50.300">
    <property type="entry name" value="P-loop containing nucleotide triphosphate hydrolases"/>
    <property type="match status" value="1"/>
</dbReference>
<evidence type="ECO:0000256" key="4">
    <source>
        <dbReference type="ARBA" id="ARBA00022741"/>
    </source>
</evidence>
<dbReference type="InterPro" id="IPR027417">
    <property type="entry name" value="P-loop_NTPase"/>
</dbReference>
<evidence type="ECO:0000256" key="5">
    <source>
        <dbReference type="ARBA" id="ARBA00022840"/>
    </source>
</evidence>
<dbReference type="GO" id="GO:0016887">
    <property type="term" value="F:ATP hydrolysis activity"/>
    <property type="evidence" value="ECO:0007669"/>
    <property type="project" value="InterPro"/>
</dbReference>
<dbReference type="PANTHER" id="PTHR30258:SF1">
    <property type="entry name" value="PROTEIN TRANSPORT PROTEIN HOFB HOMOLOG"/>
    <property type="match status" value="1"/>
</dbReference>
<feature type="domain" description="Type II secretion system protein GspE N-terminal" evidence="7">
    <location>
        <begin position="57"/>
        <end position="144"/>
    </location>
</feature>
<keyword evidence="3" id="KW-0963">Cytoplasm</keyword>
<accession>A0A351U676</accession>
<dbReference type="InterPro" id="IPR013374">
    <property type="entry name" value="ATPase_typ4_pilus-assembl_PilB"/>
</dbReference>
<dbReference type="CDD" id="cd01129">
    <property type="entry name" value="PulE-GspE-like"/>
    <property type="match status" value="1"/>
</dbReference>
<dbReference type="GO" id="GO:0005737">
    <property type="term" value="C:cytoplasm"/>
    <property type="evidence" value="ECO:0007669"/>
    <property type="project" value="UniProtKB-SubCell"/>
</dbReference>
<dbReference type="GO" id="GO:0005524">
    <property type="term" value="F:ATP binding"/>
    <property type="evidence" value="ECO:0007669"/>
    <property type="project" value="UniProtKB-KW"/>
</dbReference>
<reference evidence="8" key="2">
    <citation type="submission" date="2020-01" db="EMBL/GenBank/DDBJ databases">
        <authorList>
            <person name="Campanaro S."/>
        </authorList>
    </citation>
    <scope>NUCLEOTIDE SEQUENCE</scope>
    <source>
        <strain evidence="8">AS06rmzACSIP_7</strain>
    </source>
</reference>
<dbReference type="Pfam" id="PF00437">
    <property type="entry name" value="T2SSE"/>
    <property type="match status" value="1"/>
</dbReference>
<dbReference type="AlphaFoldDB" id="A0A351U676"/>
<sequence length="570" mass="62983">MALRLGDLLVKMSRITEQQLIEALKVQKNEGGKLGEIIVKMGFITEKGILDALSDQFGIPQVNLEQTEIDEGVTTLIPLNTIRRFHIMPIRRMNNTLTIAISDPTKAFDLKEIKLLTGLDIEPLLASENGISKAIETYYETDHAAELKRFMEGLGVGGGDSLEVLEEEEKNDITKLESDAKLAPVVQIVNHIFTEAISKGASDIHIEPYEDRARVRYRIDGILYESLTLPLKYKDGVTSRVKVLTKMDIAEKRLPQDGRIKIQMKLGGKTKNLDIRVSTTPTIFGEKIVMRLLDREGLMLDLSKLGFEPESMRKFEEAILKPWGMVLVTGPTGSGKTNTLYSAIGRLNAPEVNIMTVEDPVEFNLGGINQVQVHDAIDLTFSSVLRSFLRQDPNIILVGEIRDNETAEIGVKAALTGHLVLSTLHTNDAPSTVVRLVDMGIDAYLVATSVILIVAQRLVRRICTACKEQIDVPIKALVNAGFSEEEAASLTIYKGQGCPKCNNTGYKGRIALYEVMSISPTVRDMIISGAQVADIRNTAIEEGMLTLRQSGLVKVRNGITTIEEVLRETF</sequence>
<gene>
    <name evidence="8" type="primary">pilB</name>
    <name evidence="8" type="ORF">GXY80_01665</name>
</gene>
<dbReference type="FunFam" id="3.40.50.300:FF:000398">
    <property type="entry name" value="Type IV pilus assembly ATPase PilB"/>
    <property type="match status" value="1"/>
</dbReference>
<dbReference type="Proteomes" id="UP000777265">
    <property type="component" value="Unassembled WGS sequence"/>
</dbReference>
<evidence type="ECO:0000313" key="9">
    <source>
        <dbReference type="Proteomes" id="UP000777265"/>
    </source>
</evidence>
<evidence type="ECO:0000259" key="7">
    <source>
        <dbReference type="Pfam" id="PF05157"/>
    </source>
</evidence>
<comment type="subcellular location">
    <subcellularLocation>
        <location evidence="1">Cytoplasm</location>
    </subcellularLocation>
</comment>
<dbReference type="STRING" id="909663.GCA_000512235_02703"/>
<dbReference type="GO" id="GO:0005886">
    <property type="term" value="C:plasma membrane"/>
    <property type="evidence" value="ECO:0007669"/>
    <property type="project" value="TreeGrafter"/>
</dbReference>
<dbReference type="SUPFAM" id="SSF160246">
    <property type="entry name" value="EspE N-terminal domain-like"/>
    <property type="match status" value="1"/>
</dbReference>
<keyword evidence="4" id="KW-0547">Nucleotide-binding</keyword>
<proteinExistence type="inferred from homology"/>
<dbReference type="Pfam" id="PF05157">
    <property type="entry name" value="MshEN"/>
    <property type="match status" value="1"/>
</dbReference>
<name>A0A351U676_9BACT</name>
<dbReference type="InterPro" id="IPR001482">
    <property type="entry name" value="T2SS/T4SS_dom"/>
</dbReference>
<dbReference type="Gene3D" id="3.30.300.160">
    <property type="entry name" value="Type II secretion system, protein E, N-terminal domain"/>
    <property type="match status" value="1"/>
</dbReference>
<evidence type="ECO:0000256" key="2">
    <source>
        <dbReference type="ARBA" id="ARBA00006611"/>
    </source>
</evidence>
<dbReference type="FunFam" id="3.30.450.90:FF:000001">
    <property type="entry name" value="Type II secretion system ATPase GspE"/>
    <property type="match status" value="1"/>
</dbReference>
<keyword evidence="5" id="KW-0067">ATP-binding</keyword>
<dbReference type="GO" id="GO:0009297">
    <property type="term" value="P:pilus assembly"/>
    <property type="evidence" value="ECO:0007669"/>
    <property type="project" value="InterPro"/>
</dbReference>
<dbReference type="InterPro" id="IPR037257">
    <property type="entry name" value="T2SS_E_N_sf"/>
</dbReference>
<reference evidence="8" key="1">
    <citation type="journal article" date="2020" name="Biotechnol. Biofuels">
        <title>New insights from the biogas microbiome by comprehensive genome-resolved metagenomics of nearly 1600 species originating from multiple anaerobic digesters.</title>
        <authorList>
            <person name="Campanaro S."/>
            <person name="Treu L."/>
            <person name="Rodriguez-R L.M."/>
            <person name="Kovalovszki A."/>
            <person name="Ziels R.M."/>
            <person name="Maus I."/>
            <person name="Zhu X."/>
            <person name="Kougias P.G."/>
            <person name="Basile A."/>
            <person name="Luo G."/>
            <person name="Schluter A."/>
            <person name="Konstantinidis K.T."/>
            <person name="Angelidaki I."/>
        </authorList>
    </citation>
    <scope>NUCLEOTIDE SEQUENCE</scope>
    <source>
        <strain evidence="8">AS06rmzACSIP_7</strain>
    </source>
</reference>
<dbReference type="SUPFAM" id="SSF52540">
    <property type="entry name" value="P-loop containing nucleoside triphosphate hydrolases"/>
    <property type="match status" value="1"/>
</dbReference>
<dbReference type="FunFam" id="3.30.300.160:FF:000002">
    <property type="entry name" value="Type II secretion system protein E"/>
    <property type="match status" value="1"/>
</dbReference>
<comment type="similarity">
    <text evidence="2">Belongs to the GSP E family.</text>
</comment>
<comment type="caution">
    <text evidence="8">The sequence shown here is derived from an EMBL/GenBank/DDBJ whole genome shotgun (WGS) entry which is preliminary data.</text>
</comment>